<keyword evidence="2" id="KW-1133">Transmembrane helix</keyword>
<reference evidence="3 4" key="1">
    <citation type="submission" date="2020-11" db="EMBL/GenBank/DDBJ databases">
        <title>Arthrobacter antarcticus sp. nov., isolated from Antarctic Soil.</title>
        <authorList>
            <person name="Li J."/>
        </authorList>
    </citation>
    <scope>NUCLEOTIDE SEQUENCE [LARGE SCALE GENOMIC DNA]</scope>
    <source>
        <strain evidence="3 4">Z1-20</strain>
    </source>
</reference>
<evidence type="ECO:0000313" key="4">
    <source>
        <dbReference type="Proteomes" id="UP000655366"/>
    </source>
</evidence>
<dbReference type="Proteomes" id="UP000655366">
    <property type="component" value="Unassembled WGS sequence"/>
</dbReference>
<dbReference type="RefSeq" id="WP_196397667.1">
    <property type="nucleotide sequence ID" value="NZ_JADNYM010000020.1"/>
</dbReference>
<feature type="transmembrane region" description="Helical" evidence="2">
    <location>
        <begin position="99"/>
        <end position="121"/>
    </location>
</feature>
<accession>A0A931CM15</accession>
<gene>
    <name evidence="3" type="ORF">IV500_15265</name>
</gene>
<feature type="transmembrane region" description="Helical" evidence="2">
    <location>
        <begin position="73"/>
        <end position="93"/>
    </location>
</feature>
<evidence type="ECO:0000256" key="1">
    <source>
        <dbReference type="SAM" id="MobiDB-lite"/>
    </source>
</evidence>
<dbReference type="AlphaFoldDB" id="A0A931CM15"/>
<keyword evidence="2" id="KW-0812">Transmembrane</keyword>
<proteinExistence type="predicted"/>
<keyword evidence="4" id="KW-1185">Reference proteome</keyword>
<protein>
    <submittedName>
        <fullName evidence="3">Uncharacterized protein</fullName>
    </submittedName>
</protein>
<feature type="region of interest" description="Disordered" evidence="1">
    <location>
        <begin position="145"/>
        <end position="182"/>
    </location>
</feature>
<comment type="caution">
    <text evidence="3">The sequence shown here is derived from an EMBL/GenBank/DDBJ whole genome shotgun (WGS) entry which is preliminary data.</text>
</comment>
<organism evidence="3 4">
    <name type="scientific">Arthrobacter terrae</name>
    <dbReference type="NCBI Taxonomy" id="2935737"/>
    <lineage>
        <taxon>Bacteria</taxon>
        <taxon>Bacillati</taxon>
        <taxon>Actinomycetota</taxon>
        <taxon>Actinomycetes</taxon>
        <taxon>Micrococcales</taxon>
        <taxon>Micrococcaceae</taxon>
        <taxon>Arthrobacter</taxon>
    </lineage>
</organism>
<dbReference type="EMBL" id="JADNYM010000020">
    <property type="protein sequence ID" value="MBG0740733.1"/>
    <property type="molecule type" value="Genomic_DNA"/>
</dbReference>
<sequence>MWGLKKNGTAVDLATKATQMLIDSKGINSLEKVLLRDVPFREALDQFEDIPWREQQMIMSRVRMQEEMVSLKHLPIAMGIFTIFVGGGVTWLIRMPHLSAGLLSISMMVAAVVLGVILVGMRISRRRDSRLFAWAEALTASHGRKTKEQDELIKQRNAPQPAATRQPDESASAPDPVGTNRFASGAKCFQKLSWGKA</sequence>
<evidence type="ECO:0000256" key="2">
    <source>
        <dbReference type="SAM" id="Phobius"/>
    </source>
</evidence>
<keyword evidence="2" id="KW-0472">Membrane</keyword>
<evidence type="ECO:0000313" key="3">
    <source>
        <dbReference type="EMBL" id="MBG0740733.1"/>
    </source>
</evidence>
<name>A0A931CM15_9MICC</name>